<proteinExistence type="predicted"/>
<accession>A0A928YPP8</accession>
<dbReference type="Pfam" id="PF08522">
    <property type="entry name" value="BT_3987-like_N"/>
    <property type="match status" value="1"/>
</dbReference>
<sequence length="293" mass="31858">MKKYINYLFALAIVPFTFSSCLKDEDLIGPDAPGATSNIIEFKNIAPISSGTTAPFALYVPTTLDPEVSETTVNAIVRYSGVNDAPEDIVVNIEYAPAVITTYNTAQTTTYQAIAPASFTFPTTVTIKKGEREALVPIVLKTPELDPSISNAIALKITSVSTNDAISGNFGTVIYSFPVKSIWEGTYTYTITNNFGTIDGNIGGTFTETGVKLSTVGPNELYMQYLWRTYNGYAHYRFNGDDTQLTGITAFSGSNLAVTINEVILVDPVNKIFEVRWTGLGRGVIERFVRTGD</sequence>
<dbReference type="Proteomes" id="UP000616201">
    <property type="component" value="Unassembled WGS sequence"/>
</dbReference>
<evidence type="ECO:0000313" key="3">
    <source>
        <dbReference type="Proteomes" id="UP000616201"/>
    </source>
</evidence>
<evidence type="ECO:0000259" key="1">
    <source>
        <dbReference type="Pfam" id="PF08522"/>
    </source>
</evidence>
<dbReference type="AlphaFoldDB" id="A0A928YPP8"/>
<protein>
    <recommendedName>
        <fullName evidence="1">BT-3987-like N-terminal domain-containing protein</fullName>
    </recommendedName>
</protein>
<evidence type="ECO:0000313" key="2">
    <source>
        <dbReference type="EMBL" id="MBE8713129.1"/>
    </source>
</evidence>
<dbReference type="InterPro" id="IPR013728">
    <property type="entry name" value="BT_3987-like_N"/>
</dbReference>
<dbReference type="PROSITE" id="PS51257">
    <property type="entry name" value="PROKAR_LIPOPROTEIN"/>
    <property type="match status" value="1"/>
</dbReference>
<organism evidence="2 3">
    <name type="scientific">Sphingobacterium hungaricum</name>
    <dbReference type="NCBI Taxonomy" id="2082723"/>
    <lineage>
        <taxon>Bacteria</taxon>
        <taxon>Pseudomonadati</taxon>
        <taxon>Bacteroidota</taxon>
        <taxon>Sphingobacteriia</taxon>
        <taxon>Sphingobacteriales</taxon>
        <taxon>Sphingobacteriaceae</taxon>
        <taxon>Sphingobacterium</taxon>
    </lineage>
</organism>
<feature type="domain" description="BT-3987-like N-terminal" evidence="1">
    <location>
        <begin position="64"/>
        <end position="163"/>
    </location>
</feature>
<reference evidence="2" key="1">
    <citation type="submission" date="2018-02" db="EMBL/GenBank/DDBJ databases">
        <authorList>
            <person name="Vasarhelyi B.M."/>
            <person name="Deshmukh S."/>
            <person name="Balint B."/>
            <person name="Kukolya J."/>
        </authorList>
    </citation>
    <scope>NUCLEOTIDE SEQUENCE</scope>
    <source>
        <strain evidence="2">KB22</strain>
    </source>
</reference>
<comment type="caution">
    <text evidence="2">The sequence shown here is derived from an EMBL/GenBank/DDBJ whole genome shotgun (WGS) entry which is preliminary data.</text>
</comment>
<dbReference type="EMBL" id="PRDK01000003">
    <property type="protein sequence ID" value="MBE8713129.1"/>
    <property type="molecule type" value="Genomic_DNA"/>
</dbReference>
<name>A0A928YPP8_9SPHI</name>
<keyword evidence="3" id="KW-1185">Reference proteome</keyword>
<dbReference type="Gene3D" id="2.60.40.1740">
    <property type="entry name" value="hypothetical protein (bacova_03559)"/>
    <property type="match status" value="1"/>
</dbReference>
<gene>
    <name evidence="2" type="ORF">C4F49_05515</name>
</gene>